<evidence type="ECO:0000259" key="5">
    <source>
        <dbReference type="PROSITE" id="PS50931"/>
    </source>
</evidence>
<dbReference type="EMBL" id="WNME01000026">
    <property type="protein sequence ID" value="MUB66460.1"/>
    <property type="molecule type" value="Genomic_DNA"/>
</dbReference>
<dbReference type="InterPro" id="IPR005119">
    <property type="entry name" value="LysR_subst-bd"/>
</dbReference>
<dbReference type="Pfam" id="PF00126">
    <property type="entry name" value="HTH_1"/>
    <property type="match status" value="1"/>
</dbReference>
<evidence type="ECO:0000313" key="7">
    <source>
        <dbReference type="Proteomes" id="UP000434223"/>
    </source>
</evidence>
<evidence type="ECO:0000256" key="2">
    <source>
        <dbReference type="ARBA" id="ARBA00023015"/>
    </source>
</evidence>
<dbReference type="InterPro" id="IPR000847">
    <property type="entry name" value="LysR_HTH_N"/>
</dbReference>
<dbReference type="InterPro" id="IPR036388">
    <property type="entry name" value="WH-like_DNA-bd_sf"/>
</dbReference>
<dbReference type="GO" id="GO:0003700">
    <property type="term" value="F:DNA-binding transcription factor activity"/>
    <property type="evidence" value="ECO:0007669"/>
    <property type="project" value="InterPro"/>
</dbReference>
<dbReference type="PROSITE" id="PS50931">
    <property type="entry name" value="HTH_LYSR"/>
    <property type="match status" value="1"/>
</dbReference>
<evidence type="ECO:0000256" key="1">
    <source>
        <dbReference type="ARBA" id="ARBA00009437"/>
    </source>
</evidence>
<evidence type="ECO:0000256" key="3">
    <source>
        <dbReference type="ARBA" id="ARBA00023125"/>
    </source>
</evidence>
<dbReference type="SUPFAM" id="SSF53850">
    <property type="entry name" value="Periplasmic binding protein-like II"/>
    <property type="match status" value="1"/>
</dbReference>
<gene>
    <name evidence="6" type="ORF">GNE07_25915</name>
</gene>
<protein>
    <submittedName>
        <fullName evidence="6">LysR family transcriptional regulator</fullName>
    </submittedName>
</protein>
<feature type="domain" description="HTH lysR-type" evidence="5">
    <location>
        <begin position="1"/>
        <end position="58"/>
    </location>
</feature>
<accession>A0AAW9WMY9</accession>
<dbReference type="RefSeq" id="WP_055651727.1">
    <property type="nucleotide sequence ID" value="NZ_CZAZ01000034.1"/>
</dbReference>
<dbReference type="SUPFAM" id="SSF46785">
    <property type="entry name" value="Winged helix' DNA-binding domain"/>
    <property type="match status" value="1"/>
</dbReference>
<evidence type="ECO:0000313" key="6">
    <source>
        <dbReference type="EMBL" id="MUB66460.1"/>
    </source>
</evidence>
<sequence length="292" mass="33584">MTLNQLEYFCTVCRYHSITRAAEELFVSQPTISLALKELEKEFQLQLFNHTRNKISLTSDGEQFYLRAQDLLTQTQSLYTDFSLLGQTVRPIKIGIPPMISTVFFPRMIDSFHEISDTPIQLYEFGSVRACSMVKSGELDLAIVNLDFYDKDNFNYHVLMEDKTIYCVSRSHPYAKETAVTIDMLKDEAVIFLNTDSVQNQTINLRYRKEGLTPNVILYSSQLYTTLNFIRGGNCGAFLYSTLAANPRDFVQIPIYPEITTQFGAVWKKDSLLGTTQEFIDFVKQYDITSYV</sequence>
<keyword evidence="4" id="KW-0804">Transcription</keyword>
<comment type="caution">
    <text evidence="6">The sequence shown here is derived from an EMBL/GenBank/DDBJ whole genome shotgun (WGS) entry which is preliminary data.</text>
</comment>
<reference evidence="6 7" key="1">
    <citation type="submission" date="2019-09" db="EMBL/GenBank/DDBJ databases">
        <title>Draft genome sequencing of Hungatella hathewayi 123Y-2.</title>
        <authorList>
            <person name="Lv Q."/>
            <person name="Li S."/>
        </authorList>
    </citation>
    <scope>NUCLEOTIDE SEQUENCE [LARGE SCALE GENOMIC DNA]</scope>
    <source>
        <strain evidence="6 7">123Y-2</strain>
    </source>
</reference>
<dbReference type="PANTHER" id="PTHR30419:SF8">
    <property type="entry name" value="NITROGEN ASSIMILATION TRANSCRIPTIONAL ACTIVATOR-RELATED"/>
    <property type="match status" value="1"/>
</dbReference>
<proteinExistence type="inferred from homology"/>
<dbReference type="InterPro" id="IPR050950">
    <property type="entry name" value="HTH-type_LysR_regulators"/>
</dbReference>
<dbReference type="PRINTS" id="PR00039">
    <property type="entry name" value="HTHLYSR"/>
</dbReference>
<keyword evidence="2" id="KW-0805">Transcription regulation</keyword>
<dbReference type="CDD" id="cd05466">
    <property type="entry name" value="PBP2_LTTR_substrate"/>
    <property type="match status" value="1"/>
</dbReference>
<name>A0AAW9WMY9_9FIRM</name>
<dbReference type="Proteomes" id="UP000434223">
    <property type="component" value="Unassembled WGS sequence"/>
</dbReference>
<evidence type="ECO:0000256" key="4">
    <source>
        <dbReference type="ARBA" id="ARBA00023163"/>
    </source>
</evidence>
<dbReference type="GO" id="GO:0003677">
    <property type="term" value="F:DNA binding"/>
    <property type="evidence" value="ECO:0007669"/>
    <property type="project" value="UniProtKB-KW"/>
</dbReference>
<dbReference type="Pfam" id="PF03466">
    <property type="entry name" value="LysR_substrate"/>
    <property type="match status" value="1"/>
</dbReference>
<keyword evidence="3" id="KW-0238">DNA-binding</keyword>
<comment type="similarity">
    <text evidence="1">Belongs to the LysR transcriptional regulatory family.</text>
</comment>
<dbReference type="InterPro" id="IPR036390">
    <property type="entry name" value="WH_DNA-bd_sf"/>
</dbReference>
<dbReference type="PANTHER" id="PTHR30419">
    <property type="entry name" value="HTH-TYPE TRANSCRIPTIONAL REGULATOR YBHD"/>
    <property type="match status" value="1"/>
</dbReference>
<dbReference type="AlphaFoldDB" id="A0AAW9WMY9"/>
<dbReference type="GO" id="GO:0005829">
    <property type="term" value="C:cytosol"/>
    <property type="evidence" value="ECO:0007669"/>
    <property type="project" value="TreeGrafter"/>
</dbReference>
<organism evidence="6 7">
    <name type="scientific">Hungatella hathewayi</name>
    <dbReference type="NCBI Taxonomy" id="154046"/>
    <lineage>
        <taxon>Bacteria</taxon>
        <taxon>Bacillati</taxon>
        <taxon>Bacillota</taxon>
        <taxon>Clostridia</taxon>
        <taxon>Lachnospirales</taxon>
        <taxon>Lachnospiraceae</taxon>
        <taxon>Hungatella</taxon>
    </lineage>
</organism>
<dbReference type="FunFam" id="1.10.10.10:FF:000001">
    <property type="entry name" value="LysR family transcriptional regulator"/>
    <property type="match status" value="1"/>
</dbReference>
<dbReference type="Gene3D" id="3.40.190.290">
    <property type="match status" value="1"/>
</dbReference>
<dbReference type="Gene3D" id="1.10.10.10">
    <property type="entry name" value="Winged helix-like DNA-binding domain superfamily/Winged helix DNA-binding domain"/>
    <property type="match status" value="1"/>
</dbReference>